<keyword evidence="2 5" id="KW-0812">Transmembrane</keyword>
<proteinExistence type="predicted"/>
<dbReference type="PANTHER" id="PTHR12489">
    <property type="entry name" value="LIPOMA HMGIC FUSION PARTNER-LIKE PROTEIN"/>
    <property type="match status" value="1"/>
</dbReference>
<keyword evidence="7" id="KW-1185">Reference proteome</keyword>
<evidence type="ECO:0000256" key="1">
    <source>
        <dbReference type="ARBA" id="ARBA00004141"/>
    </source>
</evidence>
<dbReference type="GO" id="GO:0016020">
    <property type="term" value="C:membrane"/>
    <property type="evidence" value="ECO:0007669"/>
    <property type="project" value="UniProtKB-SubCell"/>
</dbReference>
<organism evidence="6 7">
    <name type="scientific">Rhynocoris fuscipes</name>
    <dbReference type="NCBI Taxonomy" id="488301"/>
    <lineage>
        <taxon>Eukaryota</taxon>
        <taxon>Metazoa</taxon>
        <taxon>Ecdysozoa</taxon>
        <taxon>Arthropoda</taxon>
        <taxon>Hexapoda</taxon>
        <taxon>Insecta</taxon>
        <taxon>Pterygota</taxon>
        <taxon>Neoptera</taxon>
        <taxon>Paraneoptera</taxon>
        <taxon>Hemiptera</taxon>
        <taxon>Heteroptera</taxon>
        <taxon>Panheteroptera</taxon>
        <taxon>Cimicomorpha</taxon>
        <taxon>Reduviidae</taxon>
        <taxon>Harpactorinae</taxon>
        <taxon>Harpactorini</taxon>
        <taxon>Rhynocoris</taxon>
    </lineage>
</organism>
<dbReference type="PANTHER" id="PTHR12489:SF16">
    <property type="entry name" value="LHFPL TETRASPAN SUBFAMILY MEMBER 6 PROTEIN-RELATED"/>
    <property type="match status" value="1"/>
</dbReference>
<protein>
    <submittedName>
        <fullName evidence="6">Uncharacterized protein</fullName>
    </submittedName>
</protein>
<comment type="subcellular location">
    <subcellularLocation>
        <location evidence="1">Membrane</location>
        <topology evidence="1">Multi-pass membrane protein</topology>
    </subcellularLocation>
</comment>
<gene>
    <name evidence="6" type="ORF">O3M35_010461</name>
</gene>
<evidence type="ECO:0000256" key="4">
    <source>
        <dbReference type="ARBA" id="ARBA00023136"/>
    </source>
</evidence>
<evidence type="ECO:0000256" key="5">
    <source>
        <dbReference type="SAM" id="Phobius"/>
    </source>
</evidence>
<name>A0AAW1D0D9_9HEMI</name>
<accession>A0AAW1D0D9</accession>
<comment type="caution">
    <text evidence="6">The sequence shown here is derived from an EMBL/GenBank/DDBJ whole genome shotgun (WGS) entry which is preliminary data.</text>
</comment>
<evidence type="ECO:0000256" key="3">
    <source>
        <dbReference type="ARBA" id="ARBA00022989"/>
    </source>
</evidence>
<keyword evidence="3 5" id="KW-1133">Transmembrane helix</keyword>
<evidence type="ECO:0000256" key="2">
    <source>
        <dbReference type="ARBA" id="ARBA00022692"/>
    </source>
</evidence>
<dbReference type="AlphaFoldDB" id="A0AAW1D0D9"/>
<dbReference type="InterPro" id="IPR019372">
    <property type="entry name" value="LHFPL"/>
</dbReference>
<dbReference type="EMBL" id="JAPXFL010000007">
    <property type="protein sequence ID" value="KAK9504017.1"/>
    <property type="molecule type" value="Genomic_DNA"/>
</dbReference>
<evidence type="ECO:0000313" key="6">
    <source>
        <dbReference type="EMBL" id="KAK9504017.1"/>
    </source>
</evidence>
<keyword evidence="4 5" id="KW-0472">Membrane</keyword>
<dbReference type="Proteomes" id="UP001461498">
    <property type="component" value="Unassembled WGS sequence"/>
</dbReference>
<sequence>MILIELKEVVCLGRLPGDVDTYLGTFRRCNYPKLTPQNTVEIVQQCARYSRWWDIPSEWWRISTLLVGLASGLSLLIAVTVVSAVCIPDVIHNITARISGLVQLTAGTSEKLMLIKS</sequence>
<evidence type="ECO:0000313" key="7">
    <source>
        <dbReference type="Proteomes" id="UP001461498"/>
    </source>
</evidence>
<reference evidence="6 7" key="1">
    <citation type="submission" date="2022-12" db="EMBL/GenBank/DDBJ databases">
        <title>Chromosome-level genome assembly of true bugs.</title>
        <authorList>
            <person name="Ma L."/>
            <person name="Li H."/>
        </authorList>
    </citation>
    <scope>NUCLEOTIDE SEQUENCE [LARGE SCALE GENOMIC DNA]</scope>
    <source>
        <strain evidence="6">Lab_2022b</strain>
    </source>
</reference>
<dbReference type="Pfam" id="PF10242">
    <property type="entry name" value="L_HMGIC_fpl"/>
    <property type="match status" value="1"/>
</dbReference>
<feature type="transmembrane region" description="Helical" evidence="5">
    <location>
        <begin position="59"/>
        <end position="87"/>
    </location>
</feature>